<dbReference type="InterPro" id="IPR008457">
    <property type="entry name" value="Cu-R_CopD_dom"/>
</dbReference>
<dbReference type="RefSeq" id="WP_267612104.1">
    <property type="nucleotide sequence ID" value="NZ_JAOVZQ010000001.1"/>
</dbReference>
<reference evidence="3" key="1">
    <citation type="submission" date="2022-10" db="EMBL/GenBank/DDBJ databases">
        <title>Hoeflea sp. J2-29, isolated from marine algae.</title>
        <authorList>
            <person name="Kristyanto S."/>
            <person name="Kim J.M."/>
            <person name="Jeon C.O."/>
        </authorList>
    </citation>
    <scope>NUCLEOTIDE SEQUENCE</scope>
    <source>
        <strain evidence="3">J2-29</strain>
    </source>
</reference>
<feature type="domain" description="Copper resistance protein D" evidence="2">
    <location>
        <begin position="45"/>
        <end position="146"/>
    </location>
</feature>
<name>A0ABT3YE42_9HYPH</name>
<evidence type="ECO:0000259" key="2">
    <source>
        <dbReference type="Pfam" id="PF05425"/>
    </source>
</evidence>
<accession>A0ABT3YE42</accession>
<dbReference type="EMBL" id="JAOVZQ010000001">
    <property type="protein sequence ID" value="MCY0094160.1"/>
    <property type="molecule type" value="Genomic_DNA"/>
</dbReference>
<proteinExistence type="predicted"/>
<protein>
    <submittedName>
        <fullName evidence="3">CopD family protein</fullName>
    </submittedName>
</protein>
<comment type="caution">
    <text evidence="3">The sequence shown here is derived from an EMBL/GenBank/DDBJ whole genome shotgun (WGS) entry which is preliminary data.</text>
</comment>
<keyword evidence="1" id="KW-0812">Transmembrane</keyword>
<keyword evidence="1" id="KW-1133">Transmembrane helix</keyword>
<feature type="transmembrane region" description="Helical" evidence="1">
    <location>
        <begin position="130"/>
        <end position="150"/>
    </location>
</feature>
<keyword evidence="4" id="KW-1185">Reference proteome</keyword>
<evidence type="ECO:0000256" key="1">
    <source>
        <dbReference type="SAM" id="Phobius"/>
    </source>
</evidence>
<organism evidence="3 4">
    <name type="scientific">Hoeflea ulvae</name>
    <dbReference type="NCBI Taxonomy" id="2983764"/>
    <lineage>
        <taxon>Bacteria</taxon>
        <taxon>Pseudomonadati</taxon>
        <taxon>Pseudomonadota</taxon>
        <taxon>Alphaproteobacteria</taxon>
        <taxon>Hyphomicrobiales</taxon>
        <taxon>Rhizobiaceae</taxon>
        <taxon>Hoeflea</taxon>
    </lineage>
</organism>
<evidence type="ECO:0000313" key="3">
    <source>
        <dbReference type="EMBL" id="MCY0094160.1"/>
    </source>
</evidence>
<gene>
    <name evidence="3" type="ORF">OEG82_09010</name>
</gene>
<feature type="transmembrane region" description="Helical" evidence="1">
    <location>
        <begin position="81"/>
        <end position="100"/>
    </location>
</feature>
<feature type="transmembrane region" description="Helical" evidence="1">
    <location>
        <begin position="47"/>
        <end position="69"/>
    </location>
</feature>
<dbReference type="Proteomes" id="UP001081283">
    <property type="component" value="Unassembled WGS sequence"/>
</dbReference>
<dbReference type="Pfam" id="PF05425">
    <property type="entry name" value="CopD"/>
    <property type="match status" value="1"/>
</dbReference>
<sequence>MMMILLAAHVLSAVFWVGGMAFAYLVLRPAAGALDAPQRLGLWRRVFATFLPWAGVAALVLILSGYMMMFGIYKSSSNAPAYVHIMEGLGLVMLVIYLYLVMRPWQRFKKAVDSGATADAAAGLATIRKIVAVNLTLGVLVITVATAGRFW</sequence>
<keyword evidence="1" id="KW-0472">Membrane</keyword>
<evidence type="ECO:0000313" key="4">
    <source>
        <dbReference type="Proteomes" id="UP001081283"/>
    </source>
</evidence>